<comment type="cofactor">
    <cofactor evidence="3">
        <name>Zn(2+)</name>
        <dbReference type="ChEBI" id="CHEBI:29105"/>
    </cofactor>
</comment>
<feature type="binding site" evidence="18">
    <location>
        <begin position="169"/>
        <end position="172"/>
    </location>
    <ligand>
        <name>NAD(+)</name>
        <dbReference type="ChEBI" id="CHEBI:57540"/>
    </ligand>
</feature>
<dbReference type="InterPro" id="IPR030960">
    <property type="entry name" value="DHQS/DOIS_N"/>
</dbReference>
<evidence type="ECO:0000256" key="7">
    <source>
        <dbReference type="ARBA" id="ARBA00013031"/>
    </source>
</evidence>
<reference evidence="23" key="1">
    <citation type="submission" date="2016-11" db="EMBL/GenBank/DDBJ databases">
        <authorList>
            <person name="Jaros S."/>
            <person name="Januszkiewicz K."/>
            <person name="Wedrychowicz H."/>
        </authorList>
    </citation>
    <scope>NUCLEOTIDE SEQUENCE [LARGE SCALE GENOMIC DNA]</scope>
    <source>
        <strain evidence="23">DSM 4029</strain>
    </source>
</reference>
<evidence type="ECO:0000256" key="15">
    <source>
        <dbReference type="ARBA" id="ARBA00023141"/>
    </source>
</evidence>
<comment type="caution">
    <text evidence="18">Lacks conserved residue(s) required for the propagation of feature annotation.</text>
</comment>
<organism evidence="22 23">
    <name type="scientific">Bittarella massiliensis</name>
    <name type="common">ex Durand et al. 2017</name>
    <dbReference type="NCBI Taxonomy" id="1720313"/>
    <lineage>
        <taxon>Bacteria</taxon>
        <taxon>Bacillati</taxon>
        <taxon>Bacillota</taxon>
        <taxon>Clostridia</taxon>
        <taxon>Eubacteriales</taxon>
        <taxon>Oscillospiraceae</taxon>
        <taxon>Bittarella (ex Durand et al. 2017)</taxon>
    </lineage>
</organism>
<dbReference type="InterPro" id="IPR016037">
    <property type="entry name" value="DHQ_synth_AroB"/>
</dbReference>
<evidence type="ECO:0000256" key="13">
    <source>
        <dbReference type="ARBA" id="ARBA00022833"/>
    </source>
</evidence>
<comment type="cofactor">
    <cofactor evidence="2 18">
        <name>NAD(+)</name>
        <dbReference type="ChEBI" id="CHEBI:57540"/>
    </cofactor>
</comment>
<evidence type="ECO:0000256" key="3">
    <source>
        <dbReference type="ARBA" id="ARBA00001947"/>
    </source>
</evidence>
<evidence type="ECO:0000256" key="9">
    <source>
        <dbReference type="ARBA" id="ARBA00022490"/>
    </source>
</evidence>
<evidence type="ECO:0000256" key="11">
    <source>
        <dbReference type="ARBA" id="ARBA00022723"/>
    </source>
</evidence>
<keyword evidence="24" id="KW-1185">Reference proteome</keyword>
<gene>
    <name evidence="18 21" type="primary">aroB</name>
    <name evidence="21" type="ORF">GT747_03335</name>
    <name evidence="22" type="ORF">SAMN05444424_1347</name>
</gene>
<dbReference type="PANTHER" id="PTHR43622">
    <property type="entry name" value="3-DEHYDROQUINATE SYNTHASE"/>
    <property type="match status" value="1"/>
</dbReference>
<dbReference type="Proteomes" id="UP000474718">
    <property type="component" value="Unassembled WGS sequence"/>
</dbReference>
<feature type="domain" description="3-dehydroquinate synthase C-terminal" evidence="20">
    <location>
        <begin position="181"/>
        <end position="314"/>
    </location>
</feature>
<evidence type="ECO:0000256" key="6">
    <source>
        <dbReference type="ARBA" id="ARBA00005412"/>
    </source>
</evidence>
<dbReference type="PANTHER" id="PTHR43622:SF7">
    <property type="entry name" value="3-DEHYDROQUINATE SYNTHASE, CHLOROPLASTIC"/>
    <property type="match status" value="1"/>
</dbReference>
<dbReference type="HAMAP" id="MF_00110">
    <property type="entry name" value="DHQ_synthase"/>
    <property type="match status" value="1"/>
</dbReference>
<feature type="domain" description="3-dehydroquinate synthase N-terminal" evidence="19">
    <location>
        <begin position="68"/>
        <end position="179"/>
    </location>
</feature>
<dbReference type="GO" id="GO:0008652">
    <property type="term" value="P:amino acid biosynthetic process"/>
    <property type="evidence" value="ECO:0007669"/>
    <property type="project" value="UniProtKB-KW"/>
</dbReference>
<protein>
    <recommendedName>
        <fullName evidence="8 18">3-dehydroquinate synthase</fullName>
        <shortName evidence="18">DHQS</shortName>
        <ecNumber evidence="7 18">4.2.3.4</ecNumber>
    </recommendedName>
</protein>
<evidence type="ECO:0000256" key="8">
    <source>
        <dbReference type="ARBA" id="ARBA00017684"/>
    </source>
</evidence>
<dbReference type="GO" id="GO:0003856">
    <property type="term" value="F:3-dehydroquinate synthase activity"/>
    <property type="evidence" value="ECO:0007669"/>
    <property type="project" value="UniProtKB-UniRule"/>
</dbReference>
<dbReference type="SUPFAM" id="SSF56796">
    <property type="entry name" value="Dehydroquinate synthase-like"/>
    <property type="match status" value="1"/>
</dbReference>
<keyword evidence="14 18" id="KW-0520">NAD</keyword>
<dbReference type="NCBIfam" id="TIGR01357">
    <property type="entry name" value="aroB"/>
    <property type="match status" value="1"/>
</dbReference>
<evidence type="ECO:0000313" key="22">
    <source>
        <dbReference type="EMBL" id="SHG06722.1"/>
    </source>
</evidence>
<dbReference type="Pfam" id="PF01761">
    <property type="entry name" value="DHQ_synthase"/>
    <property type="match status" value="1"/>
</dbReference>
<dbReference type="CDD" id="cd08195">
    <property type="entry name" value="DHQS"/>
    <property type="match status" value="1"/>
</dbReference>
<feature type="binding site" evidence="18">
    <location>
        <position position="151"/>
    </location>
    <ligand>
        <name>NAD(+)</name>
        <dbReference type="ChEBI" id="CHEBI:57540"/>
    </ligand>
</feature>
<comment type="subcellular location">
    <subcellularLocation>
        <location evidence="4 18">Cytoplasm</location>
    </subcellularLocation>
</comment>
<evidence type="ECO:0000256" key="12">
    <source>
        <dbReference type="ARBA" id="ARBA00022741"/>
    </source>
</evidence>
<reference evidence="21 24" key="3">
    <citation type="journal article" date="2019" name="Nat. Med.">
        <title>A library of human gut bacterial isolates paired with longitudinal multiomics data enables mechanistic microbiome research.</title>
        <authorList>
            <person name="Poyet M."/>
            <person name="Groussin M."/>
            <person name="Gibbons S.M."/>
            <person name="Avila-Pacheco J."/>
            <person name="Jiang X."/>
            <person name="Kearney S.M."/>
            <person name="Perrotta A.R."/>
            <person name="Berdy B."/>
            <person name="Zhao S."/>
            <person name="Lieberman T.D."/>
            <person name="Swanson P.K."/>
            <person name="Smith M."/>
            <person name="Roesemann S."/>
            <person name="Alexander J.E."/>
            <person name="Rich S.A."/>
            <person name="Livny J."/>
            <person name="Vlamakis H."/>
            <person name="Clish C."/>
            <person name="Bullock K."/>
            <person name="Deik A."/>
            <person name="Scott J."/>
            <person name="Pierce K.A."/>
            <person name="Xavier R.J."/>
            <person name="Alm E.J."/>
        </authorList>
    </citation>
    <scope>NUCLEOTIDE SEQUENCE [LARGE SCALE GENOMIC DNA]</scope>
    <source>
        <strain evidence="21 24">BIOML-A2</strain>
    </source>
</reference>
<evidence type="ECO:0000313" key="24">
    <source>
        <dbReference type="Proteomes" id="UP000474718"/>
    </source>
</evidence>
<feature type="binding site" evidence="18">
    <location>
        <position position="240"/>
    </location>
    <ligand>
        <name>Zn(2+)</name>
        <dbReference type="ChEBI" id="CHEBI:29105"/>
    </ligand>
</feature>
<comment type="caution">
    <text evidence="22">The sequence shown here is derived from an EMBL/GenBank/DDBJ whole genome shotgun (WGS) entry which is preliminary data.</text>
</comment>
<evidence type="ECO:0000256" key="16">
    <source>
        <dbReference type="ARBA" id="ARBA00023239"/>
    </source>
</evidence>
<comment type="pathway">
    <text evidence="5 18">Metabolic intermediate biosynthesis; chorismate biosynthesis; chorismate from D-erythrose 4-phosphate and phosphoenolpyruvate: step 2/7.</text>
</comment>
<keyword evidence="12 18" id="KW-0547">Nucleotide-binding</keyword>
<dbReference type="GO" id="GO:0009423">
    <property type="term" value="P:chorismate biosynthetic process"/>
    <property type="evidence" value="ECO:0007669"/>
    <property type="project" value="UniProtKB-UniRule"/>
</dbReference>
<keyword evidence="15 18" id="KW-0057">Aromatic amino acid biosynthesis</keyword>
<dbReference type="Pfam" id="PF24621">
    <property type="entry name" value="DHQS_C"/>
    <property type="match status" value="1"/>
</dbReference>
<dbReference type="RefSeq" id="WP_044993093.1">
    <property type="nucleotide sequence ID" value="NZ_FQVY01000002.1"/>
</dbReference>
<feature type="binding site" evidence="18">
    <location>
        <position position="256"/>
    </location>
    <ligand>
        <name>Zn(2+)</name>
        <dbReference type="ChEBI" id="CHEBI:29105"/>
    </ligand>
</feature>
<keyword evidence="13 18" id="KW-0862">Zinc</keyword>
<dbReference type="InterPro" id="IPR030963">
    <property type="entry name" value="DHQ_synth_fam"/>
</dbReference>
<evidence type="ECO:0000256" key="10">
    <source>
        <dbReference type="ARBA" id="ARBA00022605"/>
    </source>
</evidence>
<dbReference type="FunFam" id="3.40.50.1970:FF:000007">
    <property type="entry name" value="Pentafunctional AROM polypeptide"/>
    <property type="match status" value="1"/>
</dbReference>
<keyword evidence="17 18" id="KW-0170">Cobalt</keyword>
<dbReference type="Gene3D" id="3.40.50.1970">
    <property type="match status" value="1"/>
</dbReference>
<dbReference type="GO" id="GO:0000166">
    <property type="term" value="F:nucleotide binding"/>
    <property type="evidence" value="ECO:0007669"/>
    <property type="project" value="UniProtKB-KW"/>
</dbReference>
<feature type="binding site" evidence="18">
    <location>
        <position position="184"/>
    </location>
    <ligand>
        <name>Zn(2+)</name>
        <dbReference type="ChEBI" id="CHEBI:29105"/>
    </ligand>
</feature>
<evidence type="ECO:0000256" key="18">
    <source>
        <dbReference type="HAMAP-Rule" id="MF_00110"/>
    </source>
</evidence>
<dbReference type="GO" id="GO:0009073">
    <property type="term" value="P:aromatic amino acid family biosynthetic process"/>
    <property type="evidence" value="ECO:0007669"/>
    <property type="project" value="UniProtKB-KW"/>
</dbReference>
<keyword evidence="16 18" id="KW-0456">Lyase</keyword>
<evidence type="ECO:0000313" key="21">
    <source>
        <dbReference type="EMBL" id="MZL68808.1"/>
    </source>
</evidence>
<dbReference type="Proteomes" id="UP000184089">
    <property type="component" value="Unassembled WGS sequence"/>
</dbReference>
<comment type="similarity">
    <text evidence="6 18">Belongs to the sugar phosphate cyclases superfamily. Dehydroquinate synthase family.</text>
</comment>
<evidence type="ECO:0000256" key="5">
    <source>
        <dbReference type="ARBA" id="ARBA00004661"/>
    </source>
</evidence>
<dbReference type="EMBL" id="WWVX01000002">
    <property type="protein sequence ID" value="MZL68808.1"/>
    <property type="molecule type" value="Genomic_DNA"/>
</dbReference>
<dbReference type="EC" id="4.2.3.4" evidence="7 18"/>
<dbReference type="PIRSF" id="PIRSF001455">
    <property type="entry name" value="DHQ_synth"/>
    <property type="match status" value="1"/>
</dbReference>
<reference evidence="22" key="2">
    <citation type="submission" date="2016-11" db="EMBL/GenBank/DDBJ databases">
        <authorList>
            <person name="Varghese N."/>
            <person name="Submissions S."/>
        </authorList>
    </citation>
    <scope>NUCLEOTIDE SEQUENCE</scope>
    <source>
        <strain evidence="22">DSM 4029</strain>
    </source>
</reference>
<evidence type="ECO:0000259" key="19">
    <source>
        <dbReference type="Pfam" id="PF01761"/>
    </source>
</evidence>
<sequence length="352" mass="37680">MEIIPVKTGRAYEVTVGHGCADAFYDQLAARHRGKRAAIVTDETVDGLYGEAVRRALEGRGIPCCKFAFPGGEPHKRMETALEICEFLHREGITRSDFLVALGGGIPGDVTGFCAAVYLRGVEYVQIPTTLLAQIDSSVGGKTAVNIDGGKNLVGCFWQPSAVLCDTAFFDTLPEETFADGVGEAIKYGAIRDAQLFEQMRGDFRRNLLPIVARCIAIKAAVVEADERDTGERMVLNFGHTLGHAIEKHSGFAVTHGKAVAIGMQMMADACAQNGLCAPEVPAAIRDCLERNGLAWRYDAPLEGLLAIAAGDKKRDGTSISPVLIRAIGRCEPVSMEWGAFAQFMAAGGSRA</sequence>
<evidence type="ECO:0000313" key="23">
    <source>
        <dbReference type="Proteomes" id="UP000184089"/>
    </source>
</evidence>
<keyword evidence="10 18" id="KW-0028">Amino-acid biosynthesis</keyword>
<dbReference type="GO" id="GO:0046872">
    <property type="term" value="F:metal ion binding"/>
    <property type="evidence" value="ECO:0007669"/>
    <property type="project" value="UniProtKB-KW"/>
</dbReference>
<keyword evidence="11 18" id="KW-0479">Metal-binding</keyword>
<evidence type="ECO:0000256" key="2">
    <source>
        <dbReference type="ARBA" id="ARBA00001911"/>
    </source>
</evidence>
<dbReference type="InterPro" id="IPR056179">
    <property type="entry name" value="DHQS_C"/>
</dbReference>
<evidence type="ECO:0000256" key="1">
    <source>
        <dbReference type="ARBA" id="ARBA00001393"/>
    </source>
</evidence>
<keyword evidence="9 18" id="KW-0963">Cytoplasm</keyword>
<dbReference type="AlphaFoldDB" id="A0AAQ1MD13"/>
<evidence type="ECO:0000259" key="20">
    <source>
        <dbReference type="Pfam" id="PF24621"/>
    </source>
</evidence>
<comment type="function">
    <text evidence="18">Catalyzes the conversion of 3-deoxy-D-arabino-heptulosonate 7-phosphate (DAHP) to dehydroquinate (DHQ).</text>
</comment>
<dbReference type="EMBL" id="FQVY01000002">
    <property type="protein sequence ID" value="SHG06722.1"/>
    <property type="molecule type" value="Genomic_DNA"/>
</dbReference>
<dbReference type="Gene3D" id="1.20.1090.10">
    <property type="entry name" value="Dehydroquinate synthase-like - alpha domain"/>
    <property type="match status" value="1"/>
</dbReference>
<feature type="binding site" evidence="18">
    <location>
        <begin position="129"/>
        <end position="130"/>
    </location>
    <ligand>
        <name>NAD(+)</name>
        <dbReference type="ChEBI" id="CHEBI:57540"/>
    </ligand>
</feature>
<name>A0AAQ1MD13_9FIRM</name>
<accession>A0AAQ1MD13</accession>
<evidence type="ECO:0000256" key="4">
    <source>
        <dbReference type="ARBA" id="ARBA00004496"/>
    </source>
</evidence>
<evidence type="ECO:0000256" key="17">
    <source>
        <dbReference type="ARBA" id="ARBA00023285"/>
    </source>
</evidence>
<proteinExistence type="inferred from homology"/>
<dbReference type="GO" id="GO:0005737">
    <property type="term" value="C:cytoplasm"/>
    <property type="evidence" value="ECO:0007669"/>
    <property type="project" value="UniProtKB-SubCell"/>
</dbReference>
<comment type="catalytic activity">
    <reaction evidence="1 18">
        <text>7-phospho-2-dehydro-3-deoxy-D-arabino-heptonate = 3-dehydroquinate + phosphate</text>
        <dbReference type="Rhea" id="RHEA:21968"/>
        <dbReference type="ChEBI" id="CHEBI:32364"/>
        <dbReference type="ChEBI" id="CHEBI:43474"/>
        <dbReference type="ChEBI" id="CHEBI:58394"/>
        <dbReference type="EC" id="4.2.3.4"/>
    </reaction>
</comment>
<comment type="cofactor">
    <cofactor evidence="18">
        <name>Co(2+)</name>
        <dbReference type="ChEBI" id="CHEBI:48828"/>
    </cofactor>
    <cofactor evidence="18">
        <name>Zn(2+)</name>
        <dbReference type="ChEBI" id="CHEBI:29105"/>
    </cofactor>
    <text evidence="18">Binds 1 divalent metal cation per subunit. Can use either Co(2+) or Zn(2+).</text>
</comment>
<feature type="binding site" evidence="18">
    <location>
        <position position="142"/>
    </location>
    <ligand>
        <name>NAD(+)</name>
        <dbReference type="ChEBI" id="CHEBI:57540"/>
    </ligand>
</feature>
<dbReference type="InterPro" id="IPR050071">
    <property type="entry name" value="Dehydroquinate_synthase"/>
</dbReference>
<evidence type="ECO:0000256" key="14">
    <source>
        <dbReference type="ARBA" id="ARBA00023027"/>
    </source>
</evidence>